<dbReference type="Pfam" id="PF14411">
    <property type="entry name" value="LHH"/>
    <property type="match status" value="1"/>
</dbReference>
<organism evidence="7 8">
    <name type="scientific">Bartonella harrusi</name>
    <dbReference type="NCBI Taxonomy" id="2961895"/>
    <lineage>
        <taxon>Bacteria</taxon>
        <taxon>Pseudomonadati</taxon>
        <taxon>Pseudomonadota</taxon>
        <taxon>Alphaproteobacteria</taxon>
        <taxon>Hyphomicrobiales</taxon>
        <taxon>Bartonellaceae</taxon>
        <taxon>Bartonella</taxon>
    </lineage>
</organism>
<dbReference type="InterPro" id="IPR006914">
    <property type="entry name" value="VENN_dom"/>
</dbReference>
<dbReference type="Pfam" id="PF04829">
    <property type="entry name" value="PT-VENN"/>
    <property type="match status" value="1"/>
</dbReference>
<keyword evidence="2" id="KW-0800">Toxin</keyword>
<evidence type="ECO:0000256" key="1">
    <source>
        <dbReference type="ARBA" id="ARBA00004219"/>
    </source>
</evidence>
<evidence type="ECO:0000313" key="8">
    <source>
        <dbReference type="Proteomes" id="UP001059475"/>
    </source>
</evidence>
<gene>
    <name evidence="7" type="ORF">NMK50_04180</name>
</gene>
<keyword evidence="4" id="KW-0843">Virulence</keyword>
<dbReference type="InterPro" id="IPR026834">
    <property type="entry name" value="LHH"/>
</dbReference>
<feature type="domain" description="LHH" evidence="6">
    <location>
        <begin position="331"/>
        <end position="407"/>
    </location>
</feature>
<evidence type="ECO:0000256" key="3">
    <source>
        <dbReference type="ARBA" id="ARBA00022913"/>
    </source>
</evidence>
<dbReference type="Proteomes" id="UP001059475">
    <property type="component" value="Chromosome"/>
</dbReference>
<feature type="domain" description="VENN motif-containing" evidence="5">
    <location>
        <begin position="58"/>
        <end position="93"/>
    </location>
</feature>
<proteinExistence type="predicted"/>
<evidence type="ECO:0000259" key="5">
    <source>
        <dbReference type="Pfam" id="PF04829"/>
    </source>
</evidence>
<evidence type="ECO:0000313" key="7">
    <source>
        <dbReference type="EMBL" id="UTO29150.1"/>
    </source>
</evidence>
<comment type="subcellular location">
    <subcellularLocation>
        <location evidence="1">Target cell</location>
        <location evidence="1">Target cell cytoplasm</location>
    </subcellularLocation>
</comment>
<protein>
    <submittedName>
        <fullName evidence="7">HNH/ENDO VII family nuclease</fullName>
    </submittedName>
</protein>
<keyword evidence="3" id="KW-1266">Target cell cytoplasm</keyword>
<evidence type="ECO:0000259" key="6">
    <source>
        <dbReference type="Pfam" id="PF14411"/>
    </source>
</evidence>
<evidence type="ECO:0000256" key="4">
    <source>
        <dbReference type="ARBA" id="ARBA00023026"/>
    </source>
</evidence>
<reference evidence="7" key="1">
    <citation type="submission" date="2022-07" db="EMBL/GenBank/DDBJ databases">
        <title>First report of Bartonella spp. in marsupials in Brazil, with a description of Bartonella harrusi sp. nov. and new proposal for taxonomic reclassification of species of the genus Bartonella.</title>
        <authorList>
            <person name="Amaral R.B."/>
        </authorList>
    </citation>
    <scope>NUCLEOTIDE SEQUENCE</scope>
    <source>
        <strain evidence="7">117A</strain>
    </source>
</reference>
<keyword evidence="8" id="KW-1185">Reference proteome</keyword>
<evidence type="ECO:0000256" key="2">
    <source>
        <dbReference type="ARBA" id="ARBA00022656"/>
    </source>
</evidence>
<dbReference type="EMBL" id="CP101114">
    <property type="protein sequence ID" value="UTO29150.1"/>
    <property type="molecule type" value="Genomic_DNA"/>
</dbReference>
<name>A0ABY5EY51_9HYPH</name>
<accession>A0ABY5EY51</accession>
<sequence length="418" mass="45500">MGGAVGEATAMLQFKLWVKGIVKEEMGDLKGRTPTPEEQARITARIDAEFASFRDNTINVARAAGGFAAGLAGGDVNSGADAAGNAAENNYLSSAQQAQMEKELKECHDYLCKAKVWAKWSAISGGQNISLAAGVVAGVPAEIYDTVDGFAQMASHPIDTLKALKEFFTSGEVLATIGRSYVERIDHLTAEYERAGASGAFNAGLEIGKLLTEVAALFAGGAGLAKGGVKLIGKLTEKALNKLAVKAEKTVVKAGSEVSQTLGKMSDEVIATQYLGQERKFWSADPVEVEFEMTYKGEKITQKNKIYQRDDLFDPNRISEWKVKGETVWGTNIERMKAGNAPIGFDGKSVELHHMLQTPDGPLAEVTNAFHNEHHSVIHINPNTMGSGIDRQQFNKWREKYWKDRAKTIEEKMQIEKQ</sequence>